<sequence length="104" mass="11454">MSEALIFIALISQCRFSESMLGISLGDTLPNSVVITTASFAILIGLVVFVLNRSFDRSKEINSLVFRKSLSVKDEEDEYEVLGGKPKVTIFYKVQTGIAEAFAE</sequence>
<dbReference type="GO" id="GO:0010181">
    <property type="term" value="F:FMN binding"/>
    <property type="evidence" value="ECO:0007669"/>
    <property type="project" value="InterPro"/>
</dbReference>
<dbReference type="OrthoDB" id="1710503at2759"/>
<keyword evidence="4" id="KW-1185">Reference proteome</keyword>
<protein>
    <recommendedName>
        <fullName evidence="2">Flavodoxin-like domain-containing protein</fullName>
    </recommendedName>
</protein>
<evidence type="ECO:0000313" key="4">
    <source>
        <dbReference type="Proteomes" id="UP000657918"/>
    </source>
</evidence>
<reference evidence="3 4" key="1">
    <citation type="submission" date="2020-10" db="EMBL/GenBank/DDBJ databases">
        <title>Plant Genome Project.</title>
        <authorList>
            <person name="Zhang R.-G."/>
        </authorList>
    </citation>
    <scope>NUCLEOTIDE SEQUENCE [LARGE SCALE GENOMIC DNA]</scope>
    <source>
        <strain evidence="3">FAFU-HL-1</strain>
        <tissue evidence="3">Leaf</tissue>
    </source>
</reference>
<evidence type="ECO:0000313" key="3">
    <source>
        <dbReference type="EMBL" id="KAF9663571.1"/>
    </source>
</evidence>
<dbReference type="AlphaFoldDB" id="A0A835J5R8"/>
<organism evidence="3 4">
    <name type="scientific">Salix dunnii</name>
    <dbReference type="NCBI Taxonomy" id="1413687"/>
    <lineage>
        <taxon>Eukaryota</taxon>
        <taxon>Viridiplantae</taxon>
        <taxon>Streptophyta</taxon>
        <taxon>Embryophyta</taxon>
        <taxon>Tracheophyta</taxon>
        <taxon>Spermatophyta</taxon>
        <taxon>Magnoliopsida</taxon>
        <taxon>eudicotyledons</taxon>
        <taxon>Gunneridae</taxon>
        <taxon>Pentapetalae</taxon>
        <taxon>rosids</taxon>
        <taxon>fabids</taxon>
        <taxon>Malpighiales</taxon>
        <taxon>Salicaceae</taxon>
        <taxon>Saliceae</taxon>
        <taxon>Salix</taxon>
    </lineage>
</organism>
<gene>
    <name evidence="3" type="ORF">SADUNF_Sadunf17G0065300</name>
</gene>
<feature type="domain" description="Flavodoxin-like" evidence="2">
    <location>
        <begin position="88"/>
        <end position="104"/>
    </location>
</feature>
<comment type="caution">
    <text evidence="3">The sequence shown here is derived from an EMBL/GenBank/DDBJ whole genome shotgun (WGS) entry which is preliminary data.</text>
</comment>
<evidence type="ECO:0000259" key="2">
    <source>
        <dbReference type="PROSITE" id="PS50902"/>
    </source>
</evidence>
<accession>A0A835J5R8</accession>
<proteinExistence type="predicted"/>
<keyword evidence="1" id="KW-0472">Membrane</keyword>
<dbReference type="EMBL" id="JADGMS010000017">
    <property type="protein sequence ID" value="KAF9663571.1"/>
    <property type="molecule type" value="Genomic_DNA"/>
</dbReference>
<dbReference type="PROSITE" id="PS50902">
    <property type="entry name" value="FLAVODOXIN_LIKE"/>
    <property type="match status" value="1"/>
</dbReference>
<dbReference type="Proteomes" id="UP000657918">
    <property type="component" value="Unassembled WGS sequence"/>
</dbReference>
<feature type="transmembrane region" description="Helical" evidence="1">
    <location>
        <begin position="32"/>
        <end position="51"/>
    </location>
</feature>
<name>A0A835J5R8_9ROSI</name>
<dbReference type="InterPro" id="IPR008254">
    <property type="entry name" value="Flavodoxin/NO_synth"/>
</dbReference>
<evidence type="ECO:0000256" key="1">
    <source>
        <dbReference type="SAM" id="Phobius"/>
    </source>
</evidence>
<keyword evidence="1" id="KW-0812">Transmembrane</keyword>
<keyword evidence="1" id="KW-1133">Transmembrane helix</keyword>